<protein>
    <submittedName>
        <fullName evidence="1">Uncharacterized protein</fullName>
    </submittedName>
</protein>
<comment type="caution">
    <text evidence="1">The sequence shown here is derived from an EMBL/GenBank/DDBJ whole genome shotgun (WGS) entry which is preliminary data.</text>
</comment>
<evidence type="ECO:0000313" key="1">
    <source>
        <dbReference type="EMBL" id="KAA3462054.1"/>
    </source>
</evidence>
<reference evidence="2" key="1">
    <citation type="journal article" date="2019" name="Plant Biotechnol. J.">
        <title>Genome sequencing of the Australian wild diploid species Gossypium australe highlights disease resistance and delayed gland morphogenesis.</title>
        <authorList>
            <person name="Cai Y."/>
            <person name="Cai X."/>
            <person name="Wang Q."/>
            <person name="Wang P."/>
            <person name="Zhang Y."/>
            <person name="Cai C."/>
            <person name="Xu Y."/>
            <person name="Wang K."/>
            <person name="Zhou Z."/>
            <person name="Wang C."/>
            <person name="Geng S."/>
            <person name="Li B."/>
            <person name="Dong Q."/>
            <person name="Hou Y."/>
            <person name="Wang H."/>
            <person name="Ai P."/>
            <person name="Liu Z."/>
            <person name="Yi F."/>
            <person name="Sun M."/>
            <person name="An G."/>
            <person name="Cheng J."/>
            <person name="Zhang Y."/>
            <person name="Shi Q."/>
            <person name="Xie Y."/>
            <person name="Shi X."/>
            <person name="Chang Y."/>
            <person name="Huang F."/>
            <person name="Chen Y."/>
            <person name="Hong S."/>
            <person name="Mi L."/>
            <person name="Sun Q."/>
            <person name="Zhang L."/>
            <person name="Zhou B."/>
            <person name="Peng R."/>
            <person name="Zhang X."/>
            <person name="Liu F."/>
        </authorList>
    </citation>
    <scope>NUCLEOTIDE SEQUENCE [LARGE SCALE GENOMIC DNA]</scope>
    <source>
        <strain evidence="2">cv. PA1801</strain>
    </source>
</reference>
<evidence type="ECO:0000313" key="2">
    <source>
        <dbReference type="Proteomes" id="UP000325315"/>
    </source>
</evidence>
<keyword evidence="2" id="KW-1185">Reference proteome</keyword>
<name>A0A5B6UYN7_9ROSI</name>
<gene>
    <name evidence="1" type="ORF">EPI10_028579</name>
</gene>
<dbReference type="EMBL" id="SMMG02000009">
    <property type="protein sequence ID" value="KAA3462054.1"/>
    <property type="molecule type" value="Genomic_DNA"/>
</dbReference>
<dbReference type="Proteomes" id="UP000325315">
    <property type="component" value="Unassembled WGS sequence"/>
</dbReference>
<proteinExistence type="predicted"/>
<sequence length="72" mass="8164">MKINGVATNRRENKRDFGVHYNELSIFNPNNLESRDVLPTTNACQKNRNRDTPEIGNLAEIEPMSQHGNPVS</sequence>
<accession>A0A5B6UYN7</accession>
<organism evidence="1 2">
    <name type="scientific">Gossypium australe</name>
    <dbReference type="NCBI Taxonomy" id="47621"/>
    <lineage>
        <taxon>Eukaryota</taxon>
        <taxon>Viridiplantae</taxon>
        <taxon>Streptophyta</taxon>
        <taxon>Embryophyta</taxon>
        <taxon>Tracheophyta</taxon>
        <taxon>Spermatophyta</taxon>
        <taxon>Magnoliopsida</taxon>
        <taxon>eudicotyledons</taxon>
        <taxon>Gunneridae</taxon>
        <taxon>Pentapetalae</taxon>
        <taxon>rosids</taxon>
        <taxon>malvids</taxon>
        <taxon>Malvales</taxon>
        <taxon>Malvaceae</taxon>
        <taxon>Malvoideae</taxon>
        <taxon>Gossypium</taxon>
    </lineage>
</organism>
<dbReference type="AlphaFoldDB" id="A0A5B6UYN7"/>